<dbReference type="GO" id="GO:0005737">
    <property type="term" value="C:cytoplasm"/>
    <property type="evidence" value="ECO:0007669"/>
    <property type="project" value="UniProtKB-SubCell"/>
</dbReference>
<feature type="site" description="Transition state stabilizer" evidence="13">
    <location>
        <position position="81"/>
    </location>
</feature>
<dbReference type="CDD" id="cd22354">
    <property type="entry name" value="RecU-like"/>
    <property type="match status" value="1"/>
</dbReference>
<keyword evidence="4 13" id="KW-0479">Metal-binding</keyword>
<gene>
    <name evidence="13" type="primary">recU</name>
    <name evidence="14" type="ORF">C7459_12420</name>
</gene>
<dbReference type="GO" id="GO:0006310">
    <property type="term" value="P:DNA recombination"/>
    <property type="evidence" value="ECO:0007669"/>
    <property type="project" value="UniProtKB-UniRule"/>
</dbReference>
<comment type="cofactor">
    <cofactor evidence="13">
        <name>Mg(2+)</name>
        <dbReference type="ChEBI" id="CHEBI:18420"/>
    </cofactor>
    <text evidence="13">Binds 1 Mg(2+) ion per subunit.</text>
</comment>
<comment type="function">
    <text evidence="13">Endonuclease that resolves Holliday junction intermediates in genetic recombination. Cleaves mobile four-strand junctions by introducing symmetrical nicks in paired strands. Promotes annealing of linear ssDNA with homologous dsDNA. Required for DNA repair, homologous recombination and chromosome segregation.</text>
</comment>
<keyword evidence="5 13" id="KW-0255">Endonuclease</keyword>
<keyword evidence="15" id="KW-1185">Reference proteome</keyword>
<evidence type="ECO:0000256" key="3">
    <source>
        <dbReference type="ARBA" id="ARBA00022722"/>
    </source>
</evidence>
<dbReference type="Pfam" id="PF03838">
    <property type="entry name" value="RecU"/>
    <property type="match status" value="1"/>
</dbReference>
<feature type="binding site" evidence="13">
    <location>
        <position position="64"/>
    </location>
    <ligand>
        <name>Mg(2+)</name>
        <dbReference type="ChEBI" id="CHEBI:18420"/>
    </ligand>
</feature>
<dbReference type="EMBL" id="QGGL01000024">
    <property type="protein sequence ID" value="PWK05271.1"/>
    <property type="molecule type" value="Genomic_DNA"/>
</dbReference>
<sequence length="188" mass="21320">MKSRKLPGTTQANRGMGLERLLDMTNNAYRNRGQADVNKRPTPVKIQKRLPTGGVVGFLEKASTVDYDGTYRRRSLQFEAKSTKIATSFAFDNLHKHQVEHLRRSLRYGAIAFLIIEFATRHETYFVPAPVIITAWDEMERGGRKSITYDHIREAGELIKPTNGVPLDYLVAVDKWIEIETQLASASV</sequence>
<comment type="caution">
    <text evidence="14">The sequence shown here is derived from an EMBL/GenBank/DDBJ whole genome shotgun (WGS) entry which is preliminary data.</text>
</comment>
<dbReference type="GO" id="GO:0000287">
    <property type="term" value="F:magnesium ion binding"/>
    <property type="evidence" value="ECO:0007669"/>
    <property type="project" value="UniProtKB-UniRule"/>
</dbReference>
<dbReference type="InterPro" id="IPR011335">
    <property type="entry name" value="Restrct_endonuc-II-like"/>
</dbReference>
<dbReference type="RefSeq" id="WP_109691141.1">
    <property type="nucleotide sequence ID" value="NZ_QGGL01000024.1"/>
</dbReference>
<comment type="catalytic activity">
    <reaction evidence="13">
        <text>Endonucleolytic cleavage at a junction such as a reciprocal single-stranded crossover between two homologous DNA duplexes (Holliday junction).</text>
        <dbReference type="EC" id="3.1.21.10"/>
    </reaction>
</comment>
<dbReference type="SUPFAM" id="SSF52980">
    <property type="entry name" value="Restriction endonuclease-like"/>
    <property type="match status" value="1"/>
</dbReference>
<dbReference type="InterPro" id="IPR011856">
    <property type="entry name" value="tRNA_endonuc-like_dom_sf"/>
</dbReference>
<proteinExistence type="inferred from homology"/>
<evidence type="ECO:0000256" key="7">
    <source>
        <dbReference type="ARBA" id="ARBA00022801"/>
    </source>
</evidence>
<evidence type="ECO:0000256" key="12">
    <source>
        <dbReference type="ARBA" id="ARBA00029523"/>
    </source>
</evidence>
<evidence type="ECO:0000256" key="4">
    <source>
        <dbReference type="ARBA" id="ARBA00022723"/>
    </source>
</evidence>
<evidence type="ECO:0000256" key="10">
    <source>
        <dbReference type="ARBA" id="ARBA00023204"/>
    </source>
</evidence>
<evidence type="ECO:0000256" key="6">
    <source>
        <dbReference type="ARBA" id="ARBA00022763"/>
    </source>
</evidence>
<evidence type="ECO:0000256" key="2">
    <source>
        <dbReference type="ARBA" id="ARBA00022490"/>
    </source>
</evidence>
<feature type="binding site" evidence="13">
    <location>
        <position position="98"/>
    </location>
    <ligand>
        <name>Mg(2+)</name>
        <dbReference type="ChEBI" id="CHEBI:18420"/>
    </ligand>
</feature>
<protein>
    <recommendedName>
        <fullName evidence="12 13">Holliday junction resolvase RecU</fullName>
        <ecNumber evidence="13">3.1.21.10</ecNumber>
    </recommendedName>
    <alternativeName>
        <fullName evidence="13">Recombination protein U homolog</fullName>
    </alternativeName>
</protein>
<comment type="subcellular location">
    <subcellularLocation>
        <location evidence="1 13">Cytoplasm</location>
    </subcellularLocation>
</comment>
<dbReference type="GO" id="GO:0008821">
    <property type="term" value="F:crossover junction DNA endonuclease activity"/>
    <property type="evidence" value="ECO:0007669"/>
    <property type="project" value="UniProtKB-EC"/>
</dbReference>
<dbReference type="AlphaFoldDB" id="A0A316D2W7"/>
<dbReference type="EC" id="3.1.21.10" evidence="13"/>
<evidence type="ECO:0000256" key="9">
    <source>
        <dbReference type="ARBA" id="ARBA00023172"/>
    </source>
</evidence>
<keyword evidence="6 13" id="KW-0227">DNA damage</keyword>
<keyword evidence="2 13" id="KW-0963">Cytoplasm</keyword>
<keyword evidence="10 13" id="KW-0234">DNA repair</keyword>
<name>A0A316D2W7_9BACL</name>
<dbReference type="GO" id="GO:0007059">
    <property type="term" value="P:chromosome segregation"/>
    <property type="evidence" value="ECO:0007669"/>
    <property type="project" value="UniProtKB-UniRule"/>
</dbReference>
<dbReference type="GO" id="GO:0006281">
    <property type="term" value="P:DNA repair"/>
    <property type="evidence" value="ECO:0007669"/>
    <property type="project" value="UniProtKB-UniRule"/>
</dbReference>
<dbReference type="GO" id="GO:0003676">
    <property type="term" value="F:nucleic acid binding"/>
    <property type="evidence" value="ECO:0007669"/>
    <property type="project" value="InterPro"/>
</dbReference>
<dbReference type="HAMAP" id="MF_00130">
    <property type="entry name" value="RecU"/>
    <property type="match status" value="1"/>
</dbReference>
<dbReference type="PIRSF" id="PIRSF037785">
    <property type="entry name" value="RecU"/>
    <property type="match status" value="1"/>
</dbReference>
<keyword evidence="9 13" id="KW-0233">DNA recombination</keyword>
<evidence type="ECO:0000313" key="15">
    <source>
        <dbReference type="Proteomes" id="UP000245634"/>
    </source>
</evidence>
<keyword evidence="3 13" id="KW-0540">Nuclease</keyword>
<evidence type="ECO:0000256" key="5">
    <source>
        <dbReference type="ARBA" id="ARBA00022759"/>
    </source>
</evidence>
<accession>A0A316D2W7</accession>
<dbReference type="OrthoDB" id="9783592at2"/>
<organism evidence="14 15">
    <name type="scientific">Tumebacillus permanentifrigoris</name>
    <dbReference type="NCBI Taxonomy" id="378543"/>
    <lineage>
        <taxon>Bacteria</taxon>
        <taxon>Bacillati</taxon>
        <taxon>Bacillota</taxon>
        <taxon>Bacilli</taxon>
        <taxon>Bacillales</taxon>
        <taxon>Alicyclobacillaceae</taxon>
        <taxon>Tumebacillus</taxon>
    </lineage>
</organism>
<reference evidence="14 15" key="1">
    <citation type="submission" date="2018-05" db="EMBL/GenBank/DDBJ databases">
        <title>Genomic Encyclopedia of Type Strains, Phase IV (KMG-IV): sequencing the most valuable type-strain genomes for metagenomic binning, comparative biology and taxonomic classification.</title>
        <authorList>
            <person name="Goeker M."/>
        </authorList>
    </citation>
    <scope>NUCLEOTIDE SEQUENCE [LARGE SCALE GENOMIC DNA]</scope>
    <source>
        <strain evidence="14 15">DSM 18773</strain>
    </source>
</reference>
<dbReference type="Gene3D" id="3.40.1350.10">
    <property type="match status" value="1"/>
</dbReference>
<evidence type="ECO:0000256" key="8">
    <source>
        <dbReference type="ARBA" id="ARBA00022842"/>
    </source>
</evidence>
<evidence type="ECO:0000313" key="14">
    <source>
        <dbReference type="EMBL" id="PWK05271.1"/>
    </source>
</evidence>
<evidence type="ECO:0000256" key="13">
    <source>
        <dbReference type="HAMAP-Rule" id="MF_00130"/>
    </source>
</evidence>
<dbReference type="Proteomes" id="UP000245634">
    <property type="component" value="Unassembled WGS sequence"/>
</dbReference>
<feature type="binding site" evidence="13">
    <location>
        <position position="66"/>
    </location>
    <ligand>
        <name>Mg(2+)</name>
        <dbReference type="ChEBI" id="CHEBI:18420"/>
    </ligand>
</feature>
<feature type="binding site" evidence="13">
    <location>
        <position position="79"/>
    </location>
    <ligand>
        <name>Mg(2+)</name>
        <dbReference type="ChEBI" id="CHEBI:18420"/>
    </ligand>
</feature>
<evidence type="ECO:0000256" key="1">
    <source>
        <dbReference type="ARBA" id="ARBA00004496"/>
    </source>
</evidence>
<evidence type="ECO:0000256" key="11">
    <source>
        <dbReference type="ARBA" id="ARBA00023447"/>
    </source>
</evidence>
<dbReference type="InterPro" id="IPR004612">
    <property type="entry name" value="Resolv_RecU"/>
</dbReference>
<keyword evidence="8 13" id="KW-0460">Magnesium</keyword>
<comment type="similarity">
    <text evidence="11 13">Belongs to the RecU family.</text>
</comment>
<keyword evidence="7 13" id="KW-0378">Hydrolase</keyword>